<keyword evidence="2" id="KW-0805">Transcription regulation</keyword>
<organism evidence="9 10">
    <name type="scientific">Goodea atripinnis</name>
    <dbReference type="NCBI Taxonomy" id="208336"/>
    <lineage>
        <taxon>Eukaryota</taxon>
        <taxon>Metazoa</taxon>
        <taxon>Chordata</taxon>
        <taxon>Craniata</taxon>
        <taxon>Vertebrata</taxon>
        <taxon>Euteleostomi</taxon>
        <taxon>Actinopterygii</taxon>
        <taxon>Neopterygii</taxon>
        <taxon>Teleostei</taxon>
        <taxon>Neoteleostei</taxon>
        <taxon>Acanthomorphata</taxon>
        <taxon>Ovalentaria</taxon>
        <taxon>Atherinomorphae</taxon>
        <taxon>Cyprinodontiformes</taxon>
        <taxon>Goodeidae</taxon>
        <taxon>Goodea</taxon>
    </lineage>
</organism>
<evidence type="ECO:0000256" key="5">
    <source>
        <dbReference type="ARBA" id="ARBA00023242"/>
    </source>
</evidence>
<dbReference type="InterPro" id="IPR036910">
    <property type="entry name" value="HMG_box_dom_sf"/>
</dbReference>
<evidence type="ECO:0000313" key="10">
    <source>
        <dbReference type="Proteomes" id="UP001476798"/>
    </source>
</evidence>
<evidence type="ECO:0000256" key="1">
    <source>
        <dbReference type="ARBA" id="ARBA00022553"/>
    </source>
</evidence>
<accession>A0ABV0MNT6</accession>
<evidence type="ECO:0000313" key="9">
    <source>
        <dbReference type="EMBL" id="MEQ2160728.1"/>
    </source>
</evidence>
<proteinExistence type="predicted"/>
<keyword evidence="5 6" id="KW-0539">Nucleus</keyword>
<dbReference type="PROSITE" id="PS50118">
    <property type="entry name" value="HMG_BOX_2"/>
    <property type="match status" value="1"/>
</dbReference>
<feature type="domain" description="HMG box" evidence="8">
    <location>
        <begin position="107"/>
        <end position="175"/>
    </location>
</feature>
<evidence type="ECO:0000259" key="8">
    <source>
        <dbReference type="PROSITE" id="PS50118"/>
    </source>
</evidence>
<evidence type="ECO:0000256" key="2">
    <source>
        <dbReference type="ARBA" id="ARBA00023015"/>
    </source>
</evidence>
<evidence type="ECO:0000256" key="6">
    <source>
        <dbReference type="PROSITE-ProRule" id="PRU00267"/>
    </source>
</evidence>
<feature type="compositionally biased region" description="Basic and acidic residues" evidence="7">
    <location>
        <begin position="92"/>
        <end position="105"/>
    </location>
</feature>
<dbReference type="PANTHER" id="PTHR13059">
    <property type="entry name" value="HMG-BOX TRANSCRIPTION FACTOR BBX"/>
    <property type="match status" value="1"/>
</dbReference>
<evidence type="ECO:0000256" key="7">
    <source>
        <dbReference type="SAM" id="MobiDB-lite"/>
    </source>
</evidence>
<sequence>MFSSENPQYLRQGLSMFVWTNVEPRSVPVFPWHSLVPFLAPTQSDAQSHPGEGHHPVNHPQATSLKTGVVPEQPLSTSPVKRRTQSLSALPKDGDKSSPGKREKDHIRRPMNAFMIFSKRHRALVHQRHPNQDNRTVSKILGEWWYALGPKEKQKYHDLAFKVWWVYQRGAQERGMLVSLLGPEPFPKVPCTAWSGATGVTLKL</sequence>
<dbReference type="SUPFAM" id="SSF47095">
    <property type="entry name" value="HMG-box"/>
    <property type="match status" value="1"/>
</dbReference>
<reference evidence="9 10" key="1">
    <citation type="submission" date="2021-06" db="EMBL/GenBank/DDBJ databases">
        <authorList>
            <person name="Palmer J.M."/>
        </authorList>
    </citation>
    <scope>NUCLEOTIDE SEQUENCE [LARGE SCALE GENOMIC DNA]</scope>
    <source>
        <strain evidence="9 10">GA_2019</strain>
        <tissue evidence="9">Muscle</tissue>
    </source>
</reference>
<feature type="region of interest" description="Disordered" evidence="7">
    <location>
        <begin position="43"/>
        <end position="105"/>
    </location>
</feature>
<evidence type="ECO:0000256" key="4">
    <source>
        <dbReference type="ARBA" id="ARBA00023163"/>
    </source>
</evidence>
<keyword evidence="1" id="KW-0597">Phosphoprotein</keyword>
<dbReference type="InterPro" id="IPR009071">
    <property type="entry name" value="HMG_box_dom"/>
</dbReference>
<keyword evidence="4" id="KW-0804">Transcription</keyword>
<comment type="caution">
    <text evidence="9">The sequence shown here is derived from an EMBL/GenBank/DDBJ whole genome shotgun (WGS) entry which is preliminary data.</text>
</comment>
<dbReference type="Gene3D" id="1.10.30.10">
    <property type="entry name" value="High mobility group box domain"/>
    <property type="match status" value="1"/>
</dbReference>
<evidence type="ECO:0000256" key="3">
    <source>
        <dbReference type="ARBA" id="ARBA00023125"/>
    </source>
</evidence>
<name>A0ABV0MNT6_9TELE</name>
<dbReference type="EMBL" id="JAHRIO010010080">
    <property type="protein sequence ID" value="MEQ2160728.1"/>
    <property type="molecule type" value="Genomic_DNA"/>
</dbReference>
<dbReference type="SMART" id="SM00398">
    <property type="entry name" value="HMG"/>
    <property type="match status" value="1"/>
</dbReference>
<dbReference type="Pfam" id="PF00505">
    <property type="entry name" value="HMG_box"/>
    <property type="match status" value="1"/>
</dbReference>
<keyword evidence="3 6" id="KW-0238">DNA-binding</keyword>
<gene>
    <name evidence="9" type="ORF">GOODEAATRI_002372</name>
</gene>
<feature type="DNA-binding region" description="HMG box" evidence="6">
    <location>
        <begin position="107"/>
        <end position="175"/>
    </location>
</feature>
<dbReference type="Proteomes" id="UP001476798">
    <property type="component" value="Unassembled WGS sequence"/>
</dbReference>
<protein>
    <recommendedName>
        <fullName evidence="8">HMG box domain-containing protein</fullName>
    </recommendedName>
</protein>
<dbReference type="InterPro" id="IPR052412">
    <property type="entry name" value="CC-Dev_Transcription_Reg"/>
</dbReference>
<keyword evidence="10" id="KW-1185">Reference proteome</keyword>
<dbReference type="PANTHER" id="PTHR13059:SF13">
    <property type="entry name" value="PROTEIN CAPICUA HOMOLOG"/>
    <property type="match status" value="1"/>
</dbReference>